<comment type="caution">
    <text evidence="9">The sequence shown here is derived from an EMBL/GenBank/DDBJ whole genome shotgun (WGS) entry which is preliminary data.</text>
</comment>
<dbReference type="CDD" id="cd00338">
    <property type="entry name" value="Ser_Recombinase"/>
    <property type="match status" value="1"/>
</dbReference>
<organism evidence="9 10">
    <name type="scientific">Psychrobacillus lasiicapitis</name>
    <dbReference type="NCBI Taxonomy" id="1636719"/>
    <lineage>
        <taxon>Bacteria</taxon>
        <taxon>Bacillati</taxon>
        <taxon>Bacillota</taxon>
        <taxon>Bacilli</taxon>
        <taxon>Bacillales</taxon>
        <taxon>Bacillaceae</taxon>
        <taxon>Psychrobacillus</taxon>
    </lineage>
</organism>
<dbReference type="PROSITE" id="PS51736">
    <property type="entry name" value="RECOMBINASES_3"/>
    <property type="match status" value="1"/>
</dbReference>
<dbReference type="PANTHER" id="PTHR30461:SF23">
    <property type="entry name" value="DNA RECOMBINASE-RELATED"/>
    <property type="match status" value="1"/>
</dbReference>
<evidence type="ECO:0000256" key="1">
    <source>
        <dbReference type="ARBA" id="ARBA00022908"/>
    </source>
</evidence>
<feature type="domain" description="Resolvase/invertase-type recombinase catalytic" evidence="7">
    <location>
        <begin position="2"/>
        <end position="149"/>
    </location>
</feature>
<dbReference type="OrthoDB" id="9811097at2"/>
<dbReference type="Gene3D" id="3.90.1750.20">
    <property type="entry name" value="Putative Large Serine Recombinase, Chain B, Domain 2"/>
    <property type="match status" value="1"/>
</dbReference>
<dbReference type="Pfam" id="PF00239">
    <property type="entry name" value="Resolvase"/>
    <property type="match status" value="1"/>
</dbReference>
<dbReference type="EMBL" id="VDGH01000004">
    <property type="protein sequence ID" value="TQR14356.1"/>
    <property type="molecule type" value="Genomic_DNA"/>
</dbReference>
<feature type="active site" description="O-(5'-phospho-DNA)-serine intermediate" evidence="4 5">
    <location>
        <position position="10"/>
    </location>
</feature>
<keyword evidence="2" id="KW-0238">DNA-binding</keyword>
<sequence>MVVGIYIRVSTLEQAEEGYSVPAQKERLIAYCKAQGWDEYKLYVDEGISGKSTDRPKLQFLMDDVKTGKIKMILVYRLDRFTRSVRDLHTMLDILENYNCKFRSATEMYDTSTAMGRMFIGLVALLAQWETENMSERIIFALDKKVSDGEHVGVVPYGFKSVDERLLIEPDEGKFIMDMIDKLEKGWSASRIADYMALINDDRLWVHATVIRILRNPALCGHTRWKDKLYKNTHKGYITEDHFEKVQSILDDRSQTPRKNVESTYLFQGVLACSNCGKTLSVNRFFYEQKDGSKKQGAMYRCAPCAKNKAEVRNLGELKYKEALIEYMKVVTFNNIEVVEPKNNELEELTNQLNKIKNRREKYQRAWASDKMTDEEFDKLMDETKEFYEELQNKISEIKPVKKMDVESLKNLVFTFNQLFSGLDIEKQQEFVQRFIRKIYFRYVEHPPSKLSRNPKKGQATVEILEVEFY</sequence>
<dbReference type="PANTHER" id="PTHR30461">
    <property type="entry name" value="DNA-INVERTASE FROM LAMBDOID PROPHAGE"/>
    <property type="match status" value="1"/>
</dbReference>
<protein>
    <submittedName>
        <fullName evidence="9">Recombinase family protein</fullName>
    </submittedName>
</protein>
<dbReference type="Proteomes" id="UP000317316">
    <property type="component" value="Unassembled WGS sequence"/>
</dbReference>
<dbReference type="GO" id="GO:0000150">
    <property type="term" value="F:DNA strand exchange activity"/>
    <property type="evidence" value="ECO:0007669"/>
    <property type="project" value="InterPro"/>
</dbReference>
<reference evidence="9 10" key="1">
    <citation type="submission" date="2019-05" db="EMBL/GenBank/DDBJ databases">
        <title>Psychrobacillus vulpis sp. nov., a new species isolated from feces of a red fox that inhabits in The Tablas de Daimiel Natural Park, Albacete, Spain.</title>
        <authorList>
            <person name="Rodriguez M."/>
            <person name="Reina J.C."/>
            <person name="Bejar V."/>
            <person name="Llamas I."/>
        </authorList>
    </citation>
    <scope>NUCLEOTIDE SEQUENCE [LARGE SCALE GENOMIC DNA]</scope>
    <source>
        <strain evidence="9 10">NEAU-3TGS17</strain>
    </source>
</reference>
<evidence type="ECO:0000259" key="8">
    <source>
        <dbReference type="PROSITE" id="PS51737"/>
    </source>
</evidence>
<evidence type="ECO:0000259" key="7">
    <source>
        <dbReference type="PROSITE" id="PS51736"/>
    </source>
</evidence>
<dbReference type="Gene3D" id="3.40.50.1390">
    <property type="entry name" value="Resolvase, N-terminal catalytic domain"/>
    <property type="match status" value="1"/>
</dbReference>
<keyword evidence="3" id="KW-0233">DNA recombination</keyword>
<dbReference type="InterPro" id="IPR050639">
    <property type="entry name" value="SSR_resolvase"/>
</dbReference>
<dbReference type="SUPFAM" id="SSF53041">
    <property type="entry name" value="Resolvase-like"/>
    <property type="match status" value="1"/>
</dbReference>
<gene>
    <name evidence="9" type="ORF">FG382_07825</name>
</gene>
<dbReference type="InterPro" id="IPR006119">
    <property type="entry name" value="Resolv_N"/>
</dbReference>
<proteinExistence type="predicted"/>
<evidence type="ECO:0000256" key="2">
    <source>
        <dbReference type="ARBA" id="ARBA00023125"/>
    </source>
</evidence>
<evidence type="ECO:0000256" key="3">
    <source>
        <dbReference type="ARBA" id="ARBA00023172"/>
    </source>
</evidence>
<dbReference type="InterPro" id="IPR006118">
    <property type="entry name" value="Recombinase_CS"/>
</dbReference>
<dbReference type="InterPro" id="IPR036162">
    <property type="entry name" value="Resolvase-like_N_sf"/>
</dbReference>
<accession>A0A544TAE2</accession>
<evidence type="ECO:0000313" key="10">
    <source>
        <dbReference type="Proteomes" id="UP000317316"/>
    </source>
</evidence>
<feature type="domain" description="Recombinase" evidence="8">
    <location>
        <begin position="156"/>
        <end position="256"/>
    </location>
</feature>
<feature type="coiled-coil region" evidence="6">
    <location>
        <begin position="339"/>
        <end position="366"/>
    </location>
</feature>
<dbReference type="GO" id="GO:0003677">
    <property type="term" value="F:DNA binding"/>
    <property type="evidence" value="ECO:0007669"/>
    <property type="project" value="UniProtKB-KW"/>
</dbReference>
<evidence type="ECO:0000256" key="4">
    <source>
        <dbReference type="PIRSR" id="PIRSR606118-50"/>
    </source>
</evidence>
<evidence type="ECO:0000313" key="9">
    <source>
        <dbReference type="EMBL" id="TQR14356.1"/>
    </source>
</evidence>
<dbReference type="AlphaFoldDB" id="A0A544TAE2"/>
<name>A0A544TAE2_9BACI</name>
<evidence type="ECO:0000256" key="5">
    <source>
        <dbReference type="PROSITE-ProRule" id="PRU10137"/>
    </source>
</evidence>
<dbReference type="InterPro" id="IPR011109">
    <property type="entry name" value="DNA_bind_recombinase_dom"/>
</dbReference>
<dbReference type="Pfam" id="PF07508">
    <property type="entry name" value="Recombinase"/>
    <property type="match status" value="1"/>
</dbReference>
<dbReference type="GO" id="GO:0015074">
    <property type="term" value="P:DNA integration"/>
    <property type="evidence" value="ECO:0007669"/>
    <property type="project" value="UniProtKB-KW"/>
</dbReference>
<dbReference type="PROSITE" id="PS51737">
    <property type="entry name" value="RECOMBINASE_DNA_BIND"/>
    <property type="match status" value="1"/>
</dbReference>
<keyword evidence="10" id="KW-1185">Reference proteome</keyword>
<keyword evidence="1" id="KW-0229">DNA integration</keyword>
<evidence type="ECO:0000256" key="6">
    <source>
        <dbReference type="SAM" id="Coils"/>
    </source>
</evidence>
<dbReference type="InterPro" id="IPR038109">
    <property type="entry name" value="DNA_bind_recomb_sf"/>
</dbReference>
<dbReference type="RefSeq" id="WP_142538339.1">
    <property type="nucleotide sequence ID" value="NZ_BMIE01000003.1"/>
</dbReference>
<dbReference type="PROSITE" id="PS00397">
    <property type="entry name" value="RECOMBINASES_1"/>
    <property type="match status" value="1"/>
</dbReference>
<keyword evidence="6" id="KW-0175">Coiled coil</keyword>
<dbReference type="SMART" id="SM00857">
    <property type="entry name" value="Resolvase"/>
    <property type="match status" value="1"/>
</dbReference>